<dbReference type="AlphaFoldDB" id="C4JI45"/>
<dbReference type="Proteomes" id="UP000002058">
    <property type="component" value="Unassembled WGS sequence"/>
</dbReference>
<dbReference type="KEGG" id="ure:UREG_01470"/>
<proteinExistence type="predicted"/>
<gene>
    <name evidence="1" type="ORF">UREG_01470</name>
</gene>
<name>C4JI45_UNCRE</name>
<keyword evidence="2" id="KW-1185">Reference proteome</keyword>
<sequence>MSPEHAQMWLIDEPTTKLHDAAAPGRERACQLRQKPSGRLFKTARIQISVTSDVTQSAKRNPAAVDQSQPHMRRCSQRLGDLAKSTDGDSLVDALPIVAEIAGGLSLLLAQRPLFAALKHPNKEFLLFPGHQLKIC</sequence>
<dbReference type="EMBL" id="CH476615">
    <property type="protein sequence ID" value="EEP76621.1"/>
    <property type="molecule type" value="Genomic_DNA"/>
</dbReference>
<dbReference type="GeneID" id="8440724"/>
<accession>C4JI45</accession>
<protein>
    <submittedName>
        <fullName evidence="1">Uncharacterized protein</fullName>
    </submittedName>
</protein>
<reference evidence="2" key="1">
    <citation type="journal article" date="2009" name="Genome Res.">
        <title>Comparative genomic analyses of the human fungal pathogens Coccidioides and their relatives.</title>
        <authorList>
            <person name="Sharpton T.J."/>
            <person name="Stajich J.E."/>
            <person name="Rounsley S.D."/>
            <person name="Gardner M.J."/>
            <person name="Wortman J.R."/>
            <person name="Jordar V.S."/>
            <person name="Maiti R."/>
            <person name="Kodira C.D."/>
            <person name="Neafsey D.E."/>
            <person name="Zeng Q."/>
            <person name="Hung C.-Y."/>
            <person name="McMahan C."/>
            <person name="Muszewska A."/>
            <person name="Grynberg M."/>
            <person name="Mandel M.A."/>
            <person name="Kellner E.M."/>
            <person name="Barker B.M."/>
            <person name="Galgiani J.N."/>
            <person name="Orbach M.J."/>
            <person name="Kirkland T.N."/>
            <person name="Cole G.T."/>
            <person name="Henn M.R."/>
            <person name="Birren B.W."/>
            <person name="Taylor J.W."/>
        </authorList>
    </citation>
    <scope>NUCLEOTIDE SEQUENCE [LARGE SCALE GENOMIC DNA]</scope>
    <source>
        <strain evidence="2">UAMH 1704</strain>
    </source>
</reference>
<dbReference type="RefSeq" id="XP_002541954.1">
    <property type="nucleotide sequence ID" value="XM_002541908.1"/>
</dbReference>
<dbReference type="HOGENOM" id="CLU_1876978_0_0_1"/>
<dbReference type="InParanoid" id="C4JI45"/>
<dbReference type="VEuPathDB" id="FungiDB:UREG_01470"/>
<evidence type="ECO:0000313" key="2">
    <source>
        <dbReference type="Proteomes" id="UP000002058"/>
    </source>
</evidence>
<organism evidence="1 2">
    <name type="scientific">Uncinocarpus reesii (strain UAMH 1704)</name>
    <dbReference type="NCBI Taxonomy" id="336963"/>
    <lineage>
        <taxon>Eukaryota</taxon>
        <taxon>Fungi</taxon>
        <taxon>Dikarya</taxon>
        <taxon>Ascomycota</taxon>
        <taxon>Pezizomycotina</taxon>
        <taxon>Eurotiomycetes</taxon>
        <taxon>Eurotiomycetidae</taxon>
        <taxon>Onygenales</taxon>
        <taxon>Onygenaceae</taxon>
        <taxon>Uncinocarpus</taxon>
    </lineage>
</organism>
<evidence type="ECO:0000313" key="1">
    <source>
        <dbReference type="EMBL" id="EEP76621.1"/>
    </source>
</evidence>